<evidence type="ECO:0000313" key="2">
    <source>
        <dbReference type="EMBL" id="EDO35344.1"/>
    </source>
</evidence>
<dbReference type="SMART" id="SM01140">
    <property type="entry name" value="Drf_GBD"/>
    <property type="match status" value="1"/>
</dbReference>
<dbReference type="GO" id="GO:0003779">
    <property type="term" value="F:actin binding"/>
    <property type="evidence" value="ECO:0007669"/>
    <property type="project" value="InterPro"/>
</dbReference>
<feature type="domain" description="Formin GTPase-binding" evidence="1">
    <location>
        <begin position="10"/>
        <end position="135"/>
    </location>
</feature>
<accession>A7SLR3</accession>
<dbReference type="Gene3D" id="1.25.10.10">
    <property type="entry name" value="Leucine-rich Repeat Variant"/>
    <property type="match status" value="1"/>
</dbReference>
<dbReference type="HOGENOM" id="CLU_1798733_0_0_1"/>
<organism evidence="2 3">
    <name type="scientific">Nematostella vectensis</name>
    <name type="common">Starlet sea anemone</name>
    <dbReference type="NCBI Taxonomy" id="45351"/>
    <lineage>
        <taxon>Eukaryota</taxon>
        <taxon>Metazoa</taxon>
        <taxon>Cnidaria</taxon>
        <taxon>Anthozoa</taxon>
        <taxon>Hexacorallia</taxon>
        <taxon>Actiniaria</taxon>
        <taxon>Edwardsiidae</taxon>
        <taxon>Nematostella</taxon>
    </lineage>
</organism>
<dbReference type="Proteomes" id="UP000001593">
    <property type="component" value="Unassembled WGS sequence"/>
</dbReference>
<dbReference type="PANTHER" id="PTHR46345:SF8">
    <property type="entry name" value="FORMIN 3, ISOFORM B"/>
    <property type="match status" value="1"/>
</dbReference>
<dbReference type="InterPro" id="IPR010473">
    <property type="entry name" value="GTPase-bd"/>
</dbReference>
<gene>
    <name evidence="2" type="ORF">NEMVEDRAFT_v1g214243</name>
</gene>
<dbReference type="InterPro" id="IPR011989">
    <property type="entry name" value="ARM-like"/>
</dbReference>
<dbReference type="Pfam" id="PF06371">
    <property type="entry name" value="Drf_GBD"/>
    <property type="match status" value="1"/>
</dbReference>
<dbReference type="SUPFAM" id="SSF48371">
    <property type="entry name" value="ARM repeat"/>
    <property type="match status" value="1"/>
</dbReference>
<dbReference type="InParanoid" id="A7SLR3"/>
<name>A7SLR3_NEMVE</name>
<dbReference type="AlphaFoldDB" id="A7SLR3"/>
<protein>
    <recommendedName>
        <fullName evidence="1">Formin GTPase-binding domain-containing protein</fullName>
    </recommendedName>
</protein>
<sequence>MSSRWRRAAKSANKLDGGLELQDIQTLDDVDPELFIKFMRIPSLKNYSSLQRKLERAGESWMREFLYYGGMETLFEVLEKLGSRGMLKFTDAFVQLECVRCIKAVLNSRHGLEFMTESADRTRQLANVYLGVFSKRPVIDIEVI</sequence>
<dbReference type="PhylomeDB" id="A7SLR3"/>
<keyword evidence="3" id="KW-1185">Reference proteome</keyword>
<dbReference type="EMBL" id="DS469701">
    <property type="protein sequence ID" value="EDO35344.1"/>
    <property type="molecule type" value="Genomic_DNA"/>
</dbReference>
<dbReference type="PANTHER" id="PTHR46345">
    <property type="entry name" value="INVERTED FORMIN-2"/>
    <property type="match status" value="1"/>
</dbReference>
<dbReference type="InterPro" id="IPR016024">
    <property type="entry name" value="ARM-type_fold"/>
</dbReference>
<dbReference type="OMA" id="HIVGQPR"/>
<evidence type="ECO:0000259" key="1">
    <source>
        <dbReference type="SMART" id="SM01140"/>
    </source>
</evidence>
<proteinExistence type="predicted"/>
<evidence type="ECO:0000313" key="3">
    <source>
        <dbReference type="Proteomes" id="UP000001593"/>
    </source>
</evidence>
<dbReference type="GO" id="GO:0030036">
    <property type="term" value="P:actin cytoskeleton organization"/>
    <property type="evidence" value="ECO:0007669"/>
    <property type="project" value="InterPro"/>
</dbReference>
<reference evidence="2 3" key="1">
    <citation type="journal article" date="2007" name="Science">
        <title>Sea anemone genome reveals ancestral eumetazoan gene repertoire and genomic organization.</title>
        <authorList>
            <person name="Putnam N.H."/>
            <person name="Srivastava M."/>
            <person name="Hellsten U."/>
            <person name="Dirks B."/>
            <person name="Chapman J."/>
            <person name="Salamov A."/>
            <person name="Terry A."/>
            <person name="Shapiro H."/>
            <person name="Lindquist E."/>
            <person name="Kapitonov V.V."/>
            <person name="Jurka J."/>
            <person name="Genikhovich G."/>
            <person name="Grigoriev I.V."/>
            <person name="Lucas S.M."/>
            <person name="Steele R.E."/>
            <person name="Finnerty J.R."/>
            <person name="Technau U."/>
            <person name="Martindale M.Q."/>
            <person name="Rokhsar D.S."/>
        </authorList>
    </citation>
    <scope>NUCLEOTIDE SEQUENCE [LARGE SCALE GENOMIC DNA]</scope>
    <source>
        <strain evidence="3">CH2 X CH6</strain>
    </source>
</reference>
<dbReference type="GO" id="GO:0031267">
    <property type="term" value="F:small GTPase binding"/>
    <property type="evidence" value="ECO:0007669"/>
    <property type="project" value="InterPro"/>
</dbReference>